<dbReference type="AlphaFoldDB" id="A0A9E7NEC5"/>
<dbReference type="EMBL" id="CP100357">
    <property type="protein sequence ID" value="UTF55936.1"/>
    <property type="molecule type" value="Genomic_DNA"/>
</dbReference>
<evidence type="ECO:0000313" key="2">
    <source>
        <dbReference type="Proteomes" id="UP001056855"/>
    </source>
</evidence>
<accession>A0A9E7NEC5</accession>
<keyword evidence="2" id="KW-1185">Reference proteome</keyword>
<reference evidence="1" key="1">
    <citation type="submission" date="2022-06" db="EMBL/GenBank/DDBJ databases">
        <title>Diverse halophilic archaea isolated from saline environments.</title>
        <authorList>
            <person name="Cui H.-L."/>
        </authorList>
    </citation>
    <scope>NUCLEOTIDE SEQUENCE</scope>
    <source>
        <strain evidence="1">WLHS1</strain>
        <plasmid evidence="1">unnamed2</plasmid>
    </source>
</reference>
<dbReference type="KEGG" id="sawl:NGM29_20255"/>
<dbReference type="GeneID" id="73292431"/>
<evidence type="ECO:0000313" key="1">
    <source>
        <dbReference type="EMBL" id="UTF55936.1"/>
    </source>
</evidence>
<keyword evidence="1" id="KW-0614">Plasmid</keyword>
<dbReference type="Proteomes" id="UP001056855">
    <property type="component" value="Plasmid unnamed2"/>
</dbReference>
<proteinExistence type="predicted"/>
<sequence>MTDRYADLEELRPLGEVTQIPDRELTRDGCLDPSRDQTGEMLVGYPDDSTATMNECASCGASIPASQTKCQFCLTNHLGESTDKQPADLEWTLLHVVHLLIEASTDYHALAKGAAAATLLAKPDRDPAVDDCQLIYDLDDAPAAQLTDQWPSLPDAVRATSERGEQLLSVARKRTIWTETTPSSSGEAHATYLYDEKGHGVRGEARLTCLLESPENDVWLVPAIALQRAADDEHSKNCQPRVPSKTRLECRTCGRKTEHQFQEFESFQDETWSGQPMWECQVCQSPRHGPNPR</sequence>
<dbReference type="RefSeq" id="WP_254161458.1">
    <property type="nucleotide sequence ID" value="NZ_CP100357.1"/>
</dbReference>
<gene>
    <name evidence="1" type="ORF">NGM29_20255</name>
</gene>
<organism evidence="1 2">
    <name type="scientific">Natronosalvus rutilus</name>
    <dbReference type="NCBI Taxonomy" id="2953753"/>
    <lineage>
        <taxon>Archaea</taxon>
        <taxon>Methanobacteriati</taxon>
        <taxon>Methanobacteriota</taxon>
        <taxon>Stenosarchaea group</taxon>
        <taxon>Halobacteria</taxon>
        <taxon>Halobacteriales</taxon>
        <taxon>Natrialbaceae</taxon>
        <taxon>Natronosalvus</taxon>
    </lineage>
</organism>
<name>A0A9E7NEC5_9EURY</name>
<protein>
    <submittedName>
        <fullName evidence="1">Uncharacterized protein</fullName>
    </submittedName>
</protein>
<geneLocation type="plasmid" evidence="1 2">
    <name>unnamed2</name>
</geneLocation>